<keyword evidence="1" id="KW-0472">Membrane</keyword>
<evidence type="ECO:0000313" key="2">
    <source>
        <dbReference type="EMBL" id="MBP0112251.1"/>
    </source>
</evidence>
<keyword evidence="3" id="KW-1185">Reference proteome</keyword>
<keyword evidence="1" id="KW-1133">Transmembrane helix</keyword>
<proteinExistence type="predicted"/>
<name>A0ABS3ZVR8_9BRAD</name>
<protein>
    <recommendedName>
        <fullName evidence="4">Carbohydrate ABC transporter permease</fullName>
    </recommendedName>
</protein>
<keyword evidence="1" id="KW-0812">Transmembrane</keyword>
<evidence type="ECO:0008006" key="4">
    <source>
        <dbReference type="Google" id="ProtNLM"/>
    </source>
</evidence>
<dbReference type="EMBL" id="JAGIKT010000027">
    <property type="protein sequence ID" value="MBP0112251.1"/>
    <property type="molecule type" value="Genomic_DNA"/>
</dbReference>
<feature type="transmembrane region" description="Helical" evidence="1">
    <location>
        <begin position="21"/>
        <end position="42"/>
    </location>
</feature>
<evidence type="ECO:0000313" key="3">
    <source>
        <dbReference type="Proteomes" id="UP000669317"/>
    </source>
</evidence>
<accession>A0ABS3ZVR8</accession>
<evidence type="ECO:0000256" key="1">
    <source>
        <dbReference type="SAM" id="Phobius"/>
    </source>
</evidence>
<reference evidence="2 3" key="1">
    <citation type="submission" date="2021-03" db="EMBL/GenBank/DDBJ databases">
        <title>Genome Sequence of Bradyrhizobium vignae strain ISRA400.</title>
        <authorList>
            <person name="Tisa L.S."/>
            <person name="Svistoonoff S."/>
            <person name="Hocher V."/>
            <person name="Fall S."/>
            <person name="Zaiya A."/>
            <person name="Naing D."/>
            <person name="Niang N."/>
            <person name="Diouf A."/>
            <person name="Dasylva M.C."/>
            <person name="Toure O."/>
            <person name="Gueye M."/>
            <person name="Gully D."/>
            <person name="Tisseyre P."/>
            <person name="Simpson S."/>
            <person name="Morris K."/>
            <person name="Thomas W.K."/>
        </authorList>
    </citation>
    <scope>NUCLEOTIDE SEQUENCE [LARGE SCALE GENOMIC DNA]</scope>
    <source>
        <strain evidence="2 3">ISRA400</strain>
    </source>
</reference>
<dbReference type="RefSeq" id="WP_209295225.1">
    <property type="nucleotide sequence ID" value="NZ_JAGIKT010000027.1"/>
</dbReference>
<sequence length="49" mass="5716">MTIVQETIGPSTAQSRERKAIAVLILLIPLLWWPMILFRFVLYQPFNIS</sequence>
<gene>
    <name evidence="2" type="ORF">JWS04_14400</name>
</gene>
<organism evidence="2 3">
    <name type="scientific">Bradyrhizobium vignae</name>
    <dbReference type="NCBI Taxonomy" id="1549949"/>
    <lineage>
        <taxon>Bacteria</taxon>
        <taxon>Pseudomonadati</taxon>
        <taxon>Pseudomonadota</taxon>
        <taxon>Alphaproteobacteria</taxon>
        <taxon>Hyphomicrobiales</taxon>
        <taxon>Nitrobacteraceae</taxon>
        <taxon>Bradyrhizobium</taxon>
    </lineage>
</organism>
<comment type="caution">
    <text evidence="2">The sequence shown here is derived from an EMBL/GenBank/DDBJ whole genome shotgun (WGS) entry which is preliminary data.</text>
</comment>
<dbReference type="Proteomes" id="UP000669317">
    <property type="component" value="Unassembled WGS sequence"/>
</dbReference>